<feature type="domain" description="PIN" evidence="5">
    <location>
        <begin position="4"/>
        <end position="112"/>
    </location>
</feature>
<keyword evidence="8" id="KW-1185">Reference proteome</keyword>
<feature type="domain" description="VapC50 C-terminal" evidence="6">
    <location>
        <begin position="130"/>
        <end position="183"/>
    </location>
</feature>
<evidence type="ECO:0000313" key="7">
    <source>
        <dbReference type="EMBL" id="GGV80879.1"/>
    </source>
</evidence>
<dbReference type="Pfam" id="PF26343">
    <property type="entry name" value="VapC50_C"/>
    <property type="match status" value="1"/>
</dbReference>
<evidence type="ECO:0000256" key="1">
    <source>
        <dbReference type="ARBA" id="ARBA00022722"/>
    </source>
</evidence>
<keyword evidence="3" id="KW-0378">Hydrolase</keyword>
<dbReference type="EMBL" id="BMTF01000005">
    <property type="protein sequence ID" value="GGV80879.1"/>
    <property type="molecule type" value="Genomic_DNA"/>
</dbReference>
<evidence type="ECO:0000313" key="8">
    <source>
        <dbReference type="Proteomes" id="UP000660675"/>
    </source>
</evidence>
<evidence type="ECO:0000256" key="4">
    <source>
        <dbReference type="ARBA" id="ARBA00022842"/>
    </source>
</evidence>
<sequence length="191" mass="20737">MAARVFVDTNVSFPFSVTDVMLALTEDSIHEIVWSERLLAEWERVIVREGRRSAESAAAVAQAVRRFFADCEIGAADYGHLVDEMPGDDPDDRHHAAAAVAAGADALITWNLADFPAGELAARGVRVVDPDSYLCGLYRELPDEVMETVFRLAGEKGNPPVTIADAIARLSKAGLPCFADLLTRHLGCRLT</sequence>
<keyword evidence="2" id="KW-0479">Metal-binding</keyword>
<evidence type="ECO:0000259" key="6">
    <source>
        <dbReference type="Pfam" id="PF26343"/>
    </source>
</evidence>
<keyword evidence="4" id="KW-0460">Magnesium</keyword>
<organism evidence="7 8">
    <name type="scientific">Streptomyces gelaticus</name>
    <dbReference type="NCBI Taxonomy" id="285446"/>
    <lineage>
        <taxon>Bacteria</taxon>
        <taxon>Bacillati</taxon>
        <taxon>Actinomycetota</taxon>
        <taxon>Actinomycetes</taxon>
        <taxon>Kitasatosporales</taxon>
        <taxon>Streptomycetaceae</taxon>
        <taxon>Streptomyces</taxon>
    </lineage>
</organism>
<dbReference type="InterPro" id="IPR002716">
    <property type="entry name" value="PIN_dom"/>
</dbReference>
<dbReference type="Pfam" id="PF13470">
    <property type="entry name" value="PIN_3"/>
    <property type="match status" value="1"/>
</dbReference>
<reference evidence="8" key="1">
    <citation type="journal article" date="2019" name="Int. J. Syst. Evol. Microbiol.">
        <title>The Global Catalogue of Microorganisms (GCM) 10K type strain sequencing project: providing services to taxonomists for standard genome sequencing and annotation.</title>
        <authorList>
            <consortium name="The Broad Institute Genomics Platform"/>
            <consortium name="The Broad Institute Genome Sequencing Center for Infectious Disease"/>
            <person name="Wu L."/>
            <person name="Ma J."/>
        </authorList>
    </citation>
    <scope>NUCLEOTIDE SEQUENCE [LARGE SCALE GENOMIC DNA]</scope>
    <source>
        <strain evidence="8">JCM 4376</strain>
    </source>
</reference>
<accession>A0ABQ2VXT2</accession>
<dbReference type="InterPro" id="IPR058652">
    <property type="entry name" value="VapC50_C"/>
</dbReference>
<dbReference type="InterPro" id="IPR029060">
    <property type="entry name" value="PIN-like_dom_sf"/>
</dbReference>
<name>A0ABQ2VXT2_9ACTN</name>
<evidence type="ECO:0008006" key="9">
    <source>
        <dbReference type="Google" id="ProtNLM"/>
    </source>
</evidence>
<dbReference type="Proteomes" id="UP000660675">
    <property type="component" value="Unassembled WGS sequence"/>
</dbReference>
<comment type="caution">
    <text evidence="7">The sequence shown here is derived from an EMBL/GenBank/DDBJ whole genome shotgun (WGS) entry which is preliminary data.</text>
</comment>
<protein>
    <recommendedName>
        <fullName evidence="9">PIN domain-containing protein</fullName>
    </recommendedName>
</protein>
<gene>
    <name evidence="7" type="ORF">GCM10015535_19780</name>
</gene>
<keyword evidence="1" id="KW-0540">Nuclease</keyword>
<evidence type="ECO:0000256" key="2">
    <source>
        <dbReference type="ARBA" id="ARBA00022723"/>
    </source>
</evidence>
<evidence type="ECO:0000256" key="3">
    <source>
        <dbReference type="ARBA" id="ARBA00022801"/>
    </source>
</evidence>
<evidence type="ECO:0000259" key="5">
    <source>
        <dbReference type="Pfam" id="PF13470"/>
    </source>
</evidence>
<dbReference type="SUPFAM" id="SSF88723">
    <property type="entry name" value="PIN domain-like"/>
    <property type="match status" value="1"/>
</dbReference>
<proteinExistence type="predicted"/>